<dbReference type="PANTHER" id="PTHR46795">
    <property type="entry name" value="ABC TRANSPORTER PERMEASE-RELATED-RELATED"/>
    <property type="match status" value="1"/>
</dbReference>
<evidence type="ECO:0000313" key="8">
    <source>
        <dbReference type="EMBL" id="RGE60288.1"/>
    </source>
</evidence>
<evidence type="ECO:0000256" key="4">
    <source>
        <dbReference type="ARBA" id="ARBA00022989"/>
    </source>
</evidence>
<keyword evidence="3 6" id="KW-0812">Transmembrane</keyword>
<gene>
    <name evidence="8" type="ORF">DXC51_11880</name>
</gene>
<feature type="transmembrane region" description="Helical" evidence="6">
    <location>
        <begin position="110"/>
        <end position="141"/>
    </location>
</feature>
<feature type="transmembrane region" description="Helical" evidence="6">
    <location>
        <begin position="571"/>
        <end position="595"/>
    </location>
</feature>
<reference evidence="8 9" key="1">
    <citation type="submission" date="2018-08" db="EMBL/GenBank/DDBJ databases">
        <title>A genome reference for cultivated species of the human gut microbiota.</title>
        <authorList>
            <person name="Zou Y."/>
            <person name="Xue W."/>
            <person name="Luo G."/>
        </authorList>
    </citation>
    <scope>NUCLEOTIDE SEQUENCE [LARGE SCALE GENOMIC DNA]</scope>
    <source>
        <strain evidence="8 9">TF05-5AC</strain>
    </source>
</reference>
<organism evidence="8 9">
    <name type="scientific">Eisenbergiella massiliensis</name>
    <dbReference type="NCBI Taxonomy" id="1720294"/>
    <lineage>
        <taxon>Bacteria</taxon>
        <taxon>Bacillati</taxon>
        <taxon>Bacillota</taxon>
        <taxon>Clostridia</taxon>
        <taxon>Lachnospirales</taxon>
        <taxon>Lachnospiraceae</taxon>
        <taxon>Eisenbergiella</taxon>
    </lineage>
</organism>
<dbReference type="InterPro" id="IPR003838">
    <property type="entry name" value="ABC3_permease_C"/>
</dbReference>
<feature type="transmembrane region" description="Helical" evidence="6">
    <location>
        <begin position="234"/>
        <end position="256"/>
    </location>
</feature>
<dbReference type="RefSeq" id="WP_117544655.1">
    <property type="nucleotide sequence ID" value="NZ_QVLV01000007.1"/>
</dbReference>
<proteinExistence type="predicted"/>
<evidence type="ECO:0000256" key="6">
    <source>
        <dbReference type="SAM" id="Phobius"/>
    </source>
</evidence>
<dbReference type="Pfam" id="PF02687">
    <property type="entry name" value="FtsX"/>
    <property type="match status" value="1"/>
</dbReference>
<feature type="transmembrane region" description="Helical" evidence="6">
    <location>
        <begin position="283"/>
        <end position="302"/>
    </location>
</feature>
<feature type="transmembrane region" description="Helical" evidence="6">
    <location>
        <begin position="632"/>
        <end position="653"/>
    </location>
</feature>
<name>A0A3E3I4T8_9FIRM</name>
<keyword evidence="4 6" id="KW-1133">Transmembrane helix</keyword>
<comment type="subcellular location">
    <subcellularLocation>
        <location evidence="1">Cell membrane</location>
        <topology evidence="1">Multi-pass membrane protein</topology>
    </subcellularLocation>
</comment>
<keyword evidence="2" id="KW-1003">Cell membrane</keyword>
<feature type="transmembrane region" description="Helical" evidence="6">
    <location>
        <begin position="201"/>
        <end position="228"/>
    </location>
</feature>
<comment type="caution">
    <text evidence="8">The sequence shown here is derived from an EMBL/GenBank/DDBJ whole genome shotgun (WGS) entry which is preliminary data.</text>
</comment>
<dbReference type="AlphaFoldDB" id="A0A3E3I4T8"/>
<dbReference type="GeneID" id="97987555"/>
<feature type="transmembrane region" description="Helical" evidence="6">
    <location>
        <begin position="665"/>
        <end position="686"/>
    </location>
</feature>
<evidence type="ECO:0000256" key="2">
    <source>
        <dbReference type="ARBA" id="ARBA00022475"/>
    </source>
</evidence>
<accession>A0A3E3I4T8</accession>
<keyword evidence="9" id="KW-1185">Reference proteome</keyword>
<sequence length="700" mass="79333">MKNQRQINKELRYYNRKNYYLLFLCLFLSELLITAYAVMMQSPTVLTILPEGGDSRKQVSMIFFLAVFGCGVFVVYAAALFLKYKSRETGILMALGASARQLGARLLRELLLVSGISFLGGMVLGTPLAFCIWKLFCIFLVNTDETSFSIGVQAYGISVCYALVCMVLLIFMGILFIRQTDVIAIVHNERKCEPVRDVKPWYGWAGILLMILGGVCGYMTPTLCLRLLNWYCPAWINVTYLPLFVGLYMLLLYIVVHGRKKGKKRWRDIITGSMMKFQGRQTVNSMLVITVLLAGAYFAAFYTPMMLSGSQKAIDERPIDFLFPYRQDQDMLTEEEIKALAESYQVEITEYSTYPLAVLAHDGSTQIMDSRQNFHYEYRELVGEGNYLPASEFNRIAKQDIEVSEGTCRAVIGEDGGNAFWLANDTTMLTNPVTGKTLGISFGGYVCDNMLSGKYYVLNDEDYMKISEGLTDEWRERLVAFNVADVDGSYGFAQELYRQIVACTGSDCQVTRMDDRIYDRQARAGSFGEYEDSGSDITISFKEYQSFYFKQFWKYAPMFRILDKTDFLSTYAVFLMLFLFISLICFAAVFIIIYTRCMTIAMNSRLVYEDLKHLGAGHDFLINSVRGQVGKVFKAPAAVGTVAIYLFYCLILYMNDGGRFTPGELAGLGSCAAVVGVVTLCIWGFYRFVLKRVCEKLEIR</sequence>
<dbReference type="PANTHER" id="PTHR46795:SF3">
    <property type="entry name" value="ABC TRANSPORTER PERMEASE"/>
    <property type="match status" value="1"/>
</dbReference>
<feature type="transmembrane region" description="Helical" evidence="6">
    <location>
        <begin position="20"/>
        <end position="39"/>
    </location>
</feature>
<dbReference type="Proteomes" id="UP000260812">
    <property type="component" value="Unassembled WGS sequence"/>
</dbReference>
<keyword evidence="5 6" id="KW-0472">Membrane</keyword>
<feature type="transmembrane region" description="Helical" evidence="6">
    <location>
        <begin position="59"/>
        <end position="82"/>
    </location>
</feature>
<evidence type="ECO:0000256" key="5">
    <source>
        <dbReference type="ARBA" id="ARBA00023136"/>
    </source>
</evidence>
<feature type="transmembrane region" description="Helical" evidence="6">
    <location>
        <begin position="153"/>
        <end position="177"/>
    </location>
</feature>
<feature type="domain" description="ABC3 transporter permease C-terminal" evidence="7">
    <location>
        <begin position="61"/>
        <end position="176"/>
    </location>
</feature>
<protein>
    <submittedName>
        <fullName evidence="8">ABC transporter permease</fullName>
    </submittedName>
</protein>
<evidence type="ECO:0000313" key="9">
    <source>
        <dbReference type="Proteomes" id="UP000260812"/>
    </source>
</evidence>
<dbReference type="EMBL" id="QVLV01000007">
    <property type="protein sequence ID" value="RGE60288.1"/>
    <property type="molecule type" value="Genomic_DNA"/>
</dbReference>
<evidence type="ECO:0000256" key="3">
    <source>
        <dbReference type="ARBA" id="ARBA00022692"/>
    </source>
</evidence>
<dbReference type="InterPro" id="IPR052536">
    <property type="entry name" value="ABC-4_Integral_Memb_Prot"/>
</dbReference>
<evidence type="ECO:0000259" key="7">
    <source>
        <dbReference type="Pfam" id="PF02687"/>
    </source>
</evidence>
<evidence type="ECO:0000256" key="1">
    <source>
        <dbReference type="ARBA" id="ARBA00004651"/>
    </source>
</evidence>
<dbReference type="GO" id="GO:0005886">
    <property type="term" value="C:plasma membrane"/>
    <property type="evidence" value="ECO:0007669"/>
    <property type="project" value="UniProtKB-SubCell"/>
</dbReference>